<dbReference type="eggNOG" id="ENOG5030TZP">
    <property type="taxonomic scope" value="Bacteria"/>
</dbReference>
<evidence type="ECO:0000313" key="4">
    <source>
        <dbReference type="Proteomes" id="UP000010119"/>
    </source>
</evidence>
<feature type="transmembrane region" description="Helical" evidence="1">
    <location>
        <begin position="12"/>
        <end position="29"/>
    </location>
</feature>
<feature type="domain" description="DUF3899" evidence="2">
    <location>
        <begin position="39"/>
        <end position="78"/>
    </location>
</feature>
<keyword evidence="4" id="KW-1185">Reference proteome</keyword>
<evidence type="ECO:0000313" key="3">
    <source>
        <dbReference type="EMBL" id="EFI82932.1"/>
    </source>
</evidence>
<dbReference type="HOGENOM" id="CLU_2118036_0_0_9"/>
<evidence type="ECO:0000256" key="1">
    <source>
        <dbReference type="SAM" id="Phobius"/>
    </source>
</evidence>
<feature type="transmembrane region" description="Helical" evidence="1">
    <location>
        <begin position="100"/>
        <end position="119"/>
    </location>
</feature>
<reference evidence="3" key="1">
    <citation type="submission" date="2010-06" db="EMBL/GenBank/DDBJ databases">
        <authorList>
            <person name="Muzny D."/>
            <person name="Qin X."/>
            <person name="Buhay C."/>
            <person name="Dugan-Rocha S."/>
            <person name="Ding Y."/>
            <person name="Chen G."/>
            <person name="Hawes A."/>
            <person name="Holder M."/>
            <person name="Jhangiani S."/>
            <person name="Johnson A."/>
            <person name="Khan Z."/>
            <person name="Li Z."/>
            <person name="Liu W."/>
            <person name="Liu X."/>
            <person name="Perez L."/>
            <person name="Shen H."/>
            <person name="Wang Q."/>
            <person name="Watt J."/>
            <person name="Xi L."/>
            <person name="Xin Y."/>
            <person name="Zhou J."/>
            <person name="Deng J."/>
            <person name="Jiang H."/>
            <person name="Liu Y."/>
            <person name="Qu J."/>
            <person name="Song X.-Z."/>
            <person name="Zhang L."/>
            <person name="Villasana D."/>
            <person name="Johnson A."/>
            <person name="Liu J."/>
            <person name="Liyanage D."/>
            <person name="Lorensuhewa L."/>
            <person name="Robinson T."/>
            <person name="Song A."/>
            <person name="Song B.-B."/>
            <person name="Dinh H."/>
            <person name="Thornton R."/>
            <person name="Coyle M."/>
            <person name="Francisco L."/>
            <person name="Jackson L."/>
            <person name="Javaid M."/>
            <person name="Korchina V."/>
            <person name="Kovar C."/>
            <person name="Mata R."/>
            <person name="Mathew T."/>
            <person name="Ngo R."/>
            <person name="Nguyen L."/>
            <person name="Nguyen N."/>
            <person name="Okwuonu G."/>
            <person name="Ongeri F."/>
            <person name="Pham C."/>
            <person name="Simmons D."/>
            <person name="Wilczek-Boney K."/>
            <person name="Hale W."/>
            <person name="Jakkamsetti A."/>
            <person name="Pham P."/>
            <person name="Ruth R."/>
            <person name="San Lucas F."/>
            <person name="Warren J."/>
            <person name="Zhang J."/>
            <person name="Zhao Z."/>
            <person name="Zhou C."/>
            <person name="Zhu D."/>
            <person name="Lee S."/>
            <person name="Bess C."/>
            <person name="Blankenburg K."/>
            <person name="Forbes L."/>
            <person name="Fu Q."/>
            <person name="Gubbala S."/>
            <person name="Hirani K."/>
            <person name="Jayaseelan J.C."/>
            <person name="Lara F."/>
            <person name="Munidasa M."/>
            <person name="Palculict T."/>
            <person name="Patil S."/>
            <person name="Pu L.-L."/>
            <person name="Saada N."/>
            <person name="Tang L."/>
            <person name="Weissenberger G."/>
            <person name="Zhu Y."/>
            <person name="Hemphill L."/>
            <person name="Shang Y."/>
            <person name="Youmans B."/>
            <person name="Ayvaz T."/>
            <person name="Ross M."/>
            <person name="Santibanez J."/>
            <person name="Aqrawi P."/>
            <person name="Gross S."/>
            <person name="Joshi V."/>
            <person name="Fowler G."/>
            <person name="Nazareth L."/>
            <person name="Reid J."/>
            <person name="Worley K."/>
            <person name="Petrosino J."/>
            <person name="Highlander S."/>
            <person name="Gibbs R."/>
        </authorList>
    </citation>
    <scope>NUCLEOTIDE SEQUENCE [LARGE SCALE GENOMIC DNA]</scope>
    <source>
        <strain evidence="3">DSM 20601</strain>
    </source>
</reference>
<keyword evidence="1" id="KW-0812">Transmembrane</keyword>
<dbReference type="AlphaFoldDB" id="D7UZT7"/>
<feature type="transmembrane region" description="Helical" evidence="1">
    <location>
        <begin position="41"/>
        <end position="64"/>
    </location>
</feature>
<keyword evidence="1" id="KW-0472">Membrane</keyword>
<accession>D7UZT7</accession>
<dbReference type="Proteomes" id="UP000010119">
    <property type="component" value="Unassembled WGS sequence"/>
</dbReference>
<dbReference type="EMBL" id="ACCR02000005">
    <property type="protein sequence ID" value="EFI82932.1"/>
    <property type="molecule type" value="Genomic_DNA"/>
</dbReference>
<keyword evidence="1" id="KW-1133">Transmembrane helix</keyword>
<evidence type="ECO:0000259" key="2">
    <source>
        <dbReference type="Pfam" id="PF13038"/>
    </source>
</evidence>
<gene>
    <name evidence="3" type="ORF">HMPREF0556_11617</name>
</gene>
<dbReference type="InterPro" id="IPR025007">
    <property type="entry name" value="DUF3899"/>
</dbReference>
<dbReference type="Pfam" id="PF13038">
    <property type="entry name" value="DUF3899"/>
    <property type="match status" value="1"/>
</dbReference>
<proteinExistence type="predicted"/>
<name>D7UZT7_LISGR</name>
<protein>
    <recommendedName>
        <fullName evidence="2">DUF3899 domain-containing protein</fullName>
    </recommendedName>
</protein>
<comment type="caution">
    <text evidence="3">The sequence shown here is derived from an EMBL/GenBank/DDBJ whole genome shotgun (WGS) entry which is preliminary data.</text>
</comment>
<sequence>MIEVTFVVKRILLYTGIQEIIIFLLIIWKETALSFRAYSNIAFLVGFALFLITLLVYIMQTGFFDRVHHSFRGMLRKVRGEDEDDRYASMMLSELVSLRFANLMISAAIVTLSSFITALL</sequence>
<organism evidence="3 4">
    <name type="scientific">Listeria grayi DSM 20601</name>
    <dbReference type="NCBI Taxonomy" id="525367"/>
    <lineage>
        <taxon>Bacteria</taxon>
        <taxon>Bacillati</taxon>
        <taxon>Bacillota</taxon>
        <taxon>Bacilli</taxon>
        <taxon>Bacillales</taxon>
        <taxon>Listeriaceae</taxon>
        <taxon>Listeria</taxon>
    </lineage>
</organism>